<dbReference type="InterPro" id="IPR015235">
    <property type="entry name" value="DUF1937"/>
</dbReference>
<dbReference type="EMBL" id="LAZR01044818">
    <property type="protein sequence ID" value="KKL03720.1"/>
    <property type="molecule type" value="Genomic_DNA"/>
</dbReference>
<accession>A0A0F9A2L0</accession>
<sequence length="149" mass="17489">MLYWITYYTKKGLKMKIKFRDGLWYFAHPYTCKDEDGNYILGGEEANFRLCCYRAAQLIERGFVIYAPIAHTHPIHLSYPQFVGQSVHDMWYELDNAFIQSAGFTGIILAPLWETSKGCIAEKEMFEGLGREIRHFDYVLNLAQEKWND</sequence>
<dbReference type="SUPFAM" id="SSF52309">
    <property type="entry name" value="N-(deoxy)ribosyltransferase-like"/>
    <property type="match status" value="1"/>
</dbReference>
<feature type="domain" description="DUF1937" evidence="1">
    <location>
        <begin position="25"/>
        <end position="133"/>
    </location>
</feature>
<evidence type="ECO:0000259" key="1">
    <source>
        <dbReference type="Pfam" id="PF09152"/>
    </source>
</evidence>
<organism evidence="2">
    <name type="scientific">marine sediment metagenome</name>
    <dbReference type="NCBI Taxonomy" id="412755"/>
    <lineage>
        <taxon>unclassified sequences</taxon>
        <taxon>metagenomes</taxon>
        <taxon>ecological metagenomes</taxon>
    </lineage>
</organism>
<comment type="caution">
    <text evidence="2">The sequence shown here is derived from an EMBL/GenBank/DDBJ whole genome shotgun (WGS) entry which is preliminary data.</text>
</comment>
<proteinExistence type="predicted"/>
<name>A0A0F9A2L0_9ZZZZ</name>
<gene>
    <name evidence="2" type="ORF">LCGC14_2623320</name>
</gene>
<reference evidence="2" key="1">
    <citation type="journal article" date="2015" name="Nature">
        <title>Complex archaea that bridge the gap between prokaryotes and eukaryotes.</title>
        <authorList>
            <person name="Spang A."/>
            <person name="Saw J.H."/>
            <person name="Jorgensen S.L."/>
            <person name="Zaremba-Niedzwiedzka K."/>
            <person name="Martijn J."/>
            <person name="Lind A.E."/>
            <person name="van Eijk R."/>
            <person name="Schleper C."/>
            <person name="Guy L."/>
            <person name="Ettema T.J."/>
        </authorList>
    </citation>
    <scope>NUCLEOTIDE SEQUENCE</scope>
</reference>
<dbReference type="Pfam" id="PF09152">
    <property type="entry name" value="DUF1937"/>
    <property type="match status" value="1"/>
</dbReference>
<dbReference type="Gene3D" id="3.40.50.10400">
    <property type="entry name" value="Hypothetical protein PA1492"/>
    <property type="match status" value="1"/>
</dbReference>
<evidence type="ECO:0000313" key="2">
    <source>
        <dbReference type="EMBL" id="KKL03720.1"/>
    </source>
</evidence>
<dbReference type="AlphaFoldDB" id="A0A0F9A2L0"/>
<protein>
    <recommendedName>
        <fullName evidence="1">DUF1937 domain-containing protein</fullName>
    </recommendedName>
</protein>